<keyword evidence="2" id="KW-1185">Reference proteome</keyword>
<protein>
    <submittedName>
        <fullName evidence="1">25371_t:CDS:1</fullName>
    </submittedName>
</protein>
<dbReference type="Proteomes" id="UP000789920">
    <property type="component" value="Unassembled WGS sequence"/>
</dbReference>
<evidence type="ECO:0000313" key="1">
    <source>
        <dbReference type="EMBL" id="CAG8662343.1"/>
    </source>
</evidence>
<accession>A0ACA9NKY2</accession>
<proteinExistence type="predicted"/>
<feature type="non-terminal residue" evidence="1">
    <location>
        <position position="1"/>
    </location>
</feature>
<name>A0ACA9NKY2_9GLOM</name>
<gene>
    <name evidence="1" type="ORF">RPERSI_LOCUS8329</name>
</gene>
<reference evidence="1" key="1">
    <citation type="submission" date="2021-06" db="EMBL/GenBank/DDBJ databases">
        <authorList>
            <person name="Kallberg Y."/>
            <person name="Tangrot J."/>
            <person name="Rosling A."/>
        </authorList>
    </citation>
    <scope>NUCLEOTIDE SEQUENCE</scope>
    <source>
        <strain evidence="1">MA461A</strain>
    </source>
</reference>
<sequence>QSSETNPQLNDFMDFISQTPFANDTCDALAAIIKATSKFNIYQNDFFSGRFNYHRLLLRP</sequence>
<organism evidence="1 2">
    <name type="scientific">Racocetra persica</name>
    <dbReference type="NCBI Taxonomy" id="160502"/>
    <lineage>
        <taxon>Eukaryota</taxon>
        <taxon>Fungi</taxon>
        <taxon>Fungi incertae sedis</taxon>
        <taxon>Mucoromycota</taxon>
        <taxon>Glomeromycotina</taxon>
        <taxon>Glomeromycetes</taxon>
        <taxon>Diversisporales</taxon>
        <taxon>Gigasporaceae</taxon>
        <taxon>Racocetra</taxon>
    </lineage>
</organism>
<evidence type="ECO:0000313" key="2">
    <source>
        <dbReference type="Proteomes" id="UP000789920"/>
    </source>
</evidence>
<comment type="caution">
    <text evidence="1">The sequence shown here is derived from an EMBL/GenBank/DDBJ whole genome shotgun (WGS) entry which is preliminary data.</text>
</comment>
<dbReference type="EMBL" id="CAJVQC010014947">
    <property type="protein sequence ID" value="CAG8662343.1"/>
    <property type="molecule type" value="Genomic_DNA"/>
</dbReference>